<keyword evidence="5" id="KW-0653">Protein transport</keyword>
<evidence type="ECO:0000256" key="8">
    <source>
        <dbReference type="SAM" id="MobiDB-lite"/>
    </source>
</evidence>
<dbReference type="PROSITE" id="PS50405">
    <property type="entry name" value="GST_CTER"/>
    <property type="match status" value="1"/>
</dbReference>
<dbReference type="STRING" id="765915.A0A1Y2I3Y5"/>
<evidence type="ECO:0000256" key="5">
    <source>
        <dbReference type="ARBA" id="ARBA00022927"/>
    </source>
</evidence>
<feature type="region of interest" description="Disordered" evidence="8">
    <location>
        <begin position="348"/>
        <end position="367"/>
    </location>
</feature>
<evidence type="ECO:0000256" key="6">
    <source>
        <dbReference type="ARBA" id="ARBA00023128"/>
    </source>
</evidence>
<dbReference type="PANTHER" id="PTHR12289">
    <property type="entry name" value="METAXIN RELATED"/>
    <property type="match status" value="1"/>
</dbReference>
<feature type="compositionally biased region" description="Low complexity" evidence="8">
    <location>
        <begin position="353"/>
        <end position="367"/>
    </location>
</feature>
<dbReference type="InterPro" id="IPR050931">
    <property type="entry name" value="Mito_Protein_Transport_Metaxin"/>
</dbReference>
<dbReference type="GO" id="GO:0015031">
    <property type="term" value="P:protein transport"/>
    <property type="evidence" value="ECO:0007669"/>
    <property type="project" value="UniProtKB-KW"/>
</dbReference>
<dbReference type="Pfam" id="PF10568">
    <property type="entry name" value="Tom37"/>
    <property type="match status" value="1"/>
</dbReference>
<dbReference type="OrthoDB" id="198787at2759"/>
<comment type="subcellular location">
    <subcellularLocation>
        <location evidence="1">Mitochondrion outer membrane</location>
    </subcellularLocation>
</comment>
<sequence>MSSISAATPAPAAVISVANADTKYSQEDHSESTSPLSALARQLRRLPYLLSSFPLVTLPPIHAPTPSPISNAPTLYVHRGRWPRQKTTWASSDPDCLVWQCLLQFSGLKYDLVLCDEPLMSPTGQLPFLVSEKGRIISDRDRLLRYIATRAGAPENTARVHAEAARGARPDVRLLLPEDLGAGTNAGAQAHAYLALMDAKLWPALRFNWWIEPRNLPYVQRLYADGVYPRPIDALVFGARQSKVAAEWRQLGVNPDDVYVGAAEALEALADKLADKTFFFGDNPSVVDAVLFAALHSILSADFPADKLRGLTIAHANLYQYAKEMWNNWFRKFEMNVKPLKRCGVEVPGPRQAGAGEASTSTTAGGR</sequence>
<comment type="caution">
    <text evidence="10">The sequence shown here is derived from an EMBL/GenBank/DDBJ whole genome shotgun (WGS) entry which is preliminary data.</text>
</comment>
<proteinExistence type="inferred from homology"/>
<dbReference type="InterPro" id="IPR033468">
    <property type="entry name" value="Metaxin_GST"/>
</dbReference>
<gene>
    <name evidence="10" type="ORF">BCR44DRAFT_122777</name>
</gene>
<dbReference type="EMBL" id="MCFL01000001">
    <property type="protein sequence ID" value="ORZ41567.1"/>
    <property type="molecule type" value="Genomic_DNA"/>
</dbReference>
<evidence type="ECO:0000256" key="2">
    <source>
        <dbReference type="ARBA" id="ARBA00009170"/>
    </source>
</evidence>
<accession>A0A1Y2I3Y5</accession>
<dbReference type="SUPFAM" id="SSF47616">
    <property type="entry name" value="GST C-terminal domain-like"/>
    <property type="match status" value="1"/>
</dbReference>
<keyword evidence="4" id="KW-1000">Mitochondrion outer membrane</keyword>
<dbReference type="GO" id="GO:0001401">
    <property type="term" value="C:SAM complex"/>
    <property type="evidence" value="ECO:0007669"/>
    <property type="project" value="InterPro"/>
</dbReference>
<reference evidence="10 11" key="1">
    <citation type="submission" date="2016-07" db="EMBL/GenBank/DDBJ databases">
        <title>Pervasive Adenine N6-methylation of Active Genes in Fungi.</title>
        <authorList>
            <consortium name="DOE Joint Genome Institute"/>
            <person name="Mondo S.J."/>
            <person name="Dannebaum R.O."/>
            <person name="Kuo R.C."/>
            <person name="Labutti K."/>
            <person name="Haridas S."/>
            <person name="Kuo A."/>
            <person name="Salamov A."/>
            <person name="Ahrendt S.R."/>
            <person name="Lipzen A."/>
            <person name="Sullivan W."/>
            <person name="Andreopoulos W.B."/>
            <person name="Clum A."/>
            <person name="Lindquist E."/>
            <person name="Daum C."/>
            <person name="Ramamoorthy G.K."/>
            <person name="Gryganskyi A."/>
            <person name="Culley D."/>
            <person name="Magnuson J.K."/>
            <person name="James T.Y."/>
            <person name="O'Malley M.A."/>
            <person name="Stajich J.E."/>
            <person name="Spatafora J.W."/>
            <person name="Visel A."/>
            <person name="Grigoriev I.V."/>
        </authorList>
    </citation>
    <scope>NUCLEOTIDE SEQUENCE [LARGE SCALE GENOMIC DNA]</scope>
    <source>
        <strain evidence="10 11">PL171</strain>
    </source>
</reference>
<evidence type="ECO:0000259" key="9">
    <source>
        <dbReference type="PROSITE" id="PS50405"/>
    </source>
</evidence>
<name>A0A1Y2I3Y5_9FUNG</name>
<dbReference type="Proteomes" id="UP000193411">
    <property type="component" value="Unassembled WGS sequence"/>
</dbReference>
<evidence type="ECO:0000256" key="1">
    <source>
        <dbReference type="ARBA" id="ARBA00004294"/>
    </source>
</evidence>
<dbReference type="CDD" id="cd03054">
    <property type="entry name" value="GST_N_Metaxin"/>
    <property type="match status" value="1"/>
</dbReference>
<keyword evidence="3" id="KW-0813">Transport</keyword>
<keyword evidence="11" id="KW-1185">Reference proteome</keyword>
<dbReference type="Pfam" id="PF17171">
    <property type="entry name" value="GST_C_6"/>
    <property type="match status" value="1"/>
</dbReference>
<dbReference type="Gene3D" id="1.20.1050.10">
    <property type="match status" value="1"/>
</dbReference>
<comment type="similarity">
    <text evidence="2">Belongs to the metaxin family.</text>
</comment>
<feature type="domain" description="GST C-terminal" evidence="9">
    <location>
        <begin position="183"/>
        <end position="345"/>
    </location>
</feature>
<keyword evidence="7" id="KW-0472">Membrane</keyword>
<dbReference type="InterPro" id="IPR019564">
    <property type="entry name" value="Sam37/metaxin_N"/>
</dbReference>
<evidence type="ECO:0000256" key="3">
    <source>
        <dbReference type="ARBA" id="ARBA00022448"/>
    </source>
</evidence>
<evidence type="ECO:0000256" key="4">
    <source>
        <dbReference type="ARBA" id="ARBA00022787"/>
    </source>
</evidence>
<dbReference type="InterPro" id="IPR010987">
    <property type="entry name" value="Glutathione-S-Trfase_C-like"/>
</dbReference>
<dbReference type="InterPro" id="IPR036282">
    <property type="entry name" value="Glutathione-S-Trfase_C_sf"/>
</dbReference>
<dbReference type="AlphaFoldDB" id="A0A1Y2I3Y5"/>
<protein>
    <recommendedName>
        <fullName evidence="9">GST C-terminal domain-containing protein</fullName>
    </recommendedName>
</protein>
<evidence type="ECO:0000256" key="7">
    <source>
        <dbReference type="ARBA" id="ARBA00023136"/>
    </source>
</evidence>
<evidence type="ECO:0000313" key="11">
    <source>
        <dbReference type="Proteomes" id="UP000193411"/>
    </source>
</evidence>
<dbReference type="PANTHER" id="PTHR12289:SF41">
    <property type="entry name" value="FAILED AXON CONNECTIONS-RELATED"/>
    <property type="match status" value="1"/>
</dbReference>
<organism evidence="10 11">
    <name type="scientific">Catenaria anguillulae PL171</name>
    <dbReference type="NCBI Taxonomy" id="765915"/>
    <lineage>
        <taxon>Eukaryota</taxon>
        <taxon>Fungi</taxon>
        <taxon>Fungi incertae sedis</taxon>
        <taxon>Blastocladiomycota</taxon>
        <taxon>Blastocladiomycetes</taxon>
        <taxon>Blastocladiales</taxon>
        <taxon>Catenariaceae</taxon>
        <taxon>Catenaria</taxon>
    </lineage>
</organism>
<evidence type="ECO:0000313" key="10">
    <source>
        <dbReference type="EMBL" id="ORZ41567.1"/>
    </source>
</evidence>
<keyword evidence="6" id="KW-0496">Mitochondrion</keyword>
<dbReference type="CDD" id="cd03193">
    <property type="entry name" value="GST_C_Metaxin"/>
    <property type="match status" value="1"/>
</dbReference>